<name>A0A134B0T9_9PORP</name>
<accession>A0A134B0T9</accession>
<comment type="caution">
    <text evidence="1">The sequence shown here is derived from an EMBL/GenBank/DDBJ whole genome shotgun (WGS) entry which is preliminary data.</text>
</comment>
<protein>
    <submittedName>
        <fullName evidence="1">Uncharacterized protein</fullName>
    </submittedName>
</protein>
<evidence type="ECO:0000313" key="2">
    <source>
        <dbReference type="Proteomes" id="UP000070224"/>
    </source>
</evidence>
<reference evidence="2" key="1">
    <citation type="submission" date="2016-01" db="EMBL/GenBank/DDBJ databases">
        <authorList>
            <person name="Mitreva M."/>
            <person name="Pepin K.H."/>
            <person name="Mihindukulasuriya K.A."/>
            <person name="Fulton R."/>
            <person name="Fronick C."/>
            <person name="O'Laughlin M."/>
            <person name="Miner T."/>
            <person name="Herter B."/>
            <person name="Rosa B.A."/>
            <person name="Cordes M."/>
            <person name="Tomlinson C."/>
            <person name="Wollam A."/>
            <person name="Palsikar V.B."/>
            <person name="Mardis E.R."/>
            <person name="Wilson R.K."/>
        </authorList>
    </citation>
    <scope>NUCLEOTIDE SEQUENCE [LARGE SCALE GENOMIC DNA]</scope>
    <source>
        <strain evidence="2">KA00683</strain>
    </source>
</reference>
<organism evidence="1 2">
    <name type="scientific">Porphyromonas somerae</name>
    <dbReference type="NCBI Taxonomy" id="322095"/>
    <lineage>
        <taxon>Bacteria</taxon>
        <taxon>Pseudomonadati</taxon>
        <taxon>Bacteroidota</taxon>
        <taxon>Bacteroidia</taxon>
        <taxon>Bacteroidales</taxon>
        <taxon>Porphyromonadaceae</taxon>
        <taxon>Porphyromonas</taxon>
    </lineage>
</organism>
<feature type="non-terminal residue" evidence="1">
    <location>
        <position position="82"/>
    </location>
</feature>
<proteinExistence type="predicted"/>
<dbReference type="STRING" id="322095.HMPREF3185_01968"/>
<keyword evidence="2" id="KW-1185">Reference proteome</keyword>
<sequence>MGGYRPDKNSAIPPYSTCAKAFTKQVKEALLTPAPRSTFGAKQKQFIRPSIDPSLSSSMTRPQKHLYFLSEIPLLFNENTST</sequence>
<dbReference type="AlphaFoldDB" id="A0A134B0T9"/>
<dbReference type="EMBL" id="LSDK01000136">
    <property type="protein sequence ID" value="KXB73546.1"/>
    <property type="molecule type" value="Genomic_DNA"/>
</dbReference>
<dbReference type="Proteomes" id="UP000070224">
    <property type="component" value="Unassembled WGS sequence"/>
</dbReference>
<evidence type="ECO:0000313" key="1">
    <source>
        <dbReference type="EMBL" id="KXB73546.1"/>
    </source>
</evidence>
<gene>
    <name evidence="1" type="ORF">HMPREF3185_01968</name>
</gene>